<organism evidence="1 2">
    <name type="scientific">Ganoderma sinense ZZ0214-1</name>
    <dbReference type="NCBI Taxonomy" id="1077348"/>
    <lineage>
        <taxon>Eukaryota</taxon>
        <taxon>Fungi</taxon>
        <taxon>Dikarya</taxon>
        <taxon>Basidiomycota</taxon>
        <taxon>Agaricomycotina</taxon>
        <taxon>Agaricomycetes</taxon>
        <taxon>Polyporales</taxon>
        <taxon>Polyporaceae</taxon>
        <taxon>Ganoderma</taxon>
    </lineage>
</organism>
<dbReference type="Proteomes" id="UP000230002">
    <property type="component" value="Unassembled WGS sequence"/>
</dbReference>
<reference evidence="1 2" key="1">
    <citation type="journal article" date="2015" name="Sci. Rep.">
        <title>Chromosome-level genome map provides insights into diverse defense mechanisms in the medicinal fungus Ganoderma sinense.</title>
        <authorList>
            <person name="Zhu Y."/>
            <person name="Xu J."/>
            <person name="Sun C."/>
            <person name="Zhou S."/>
            <person name="Xu H."/>
            <person name="Nelson D.R."/>
            <person name="Qian J."/>
            <person name="Song J."/>
            <person name="Luo H."/>
            <person name="Xiang L."/>
            <person name="Li Y."/>
            <person name="Xu Z."/>
            <person name="Ji A."/>
            <person name="Wang L."/>
            <person name="Lu S."/>
            <person name="Hayward A."/>
            <person name="Sun W."/>
            <person name="Li X."/>
            <person name="Schwartz D.C."/>
            <person name="Wang Y."/>
            <person name="Chen S."/>
        </authorList>
    </citation>
    <scope>NUCLEOTIDE SEQUENCE [LARGE SCALE GENOMIC DNA]</scope>
    <source>
        <strain evidence="1 2">ZZ0214-1</strain>
    </source>
</reference>
<comment type="caution">
    <text evidence="1">The sequence shown here is derived from an EMBL/GenBank/DDBJ whole genome shotgun (WGS) entry which is preliminary data.</text>
</comment>
<dbReference type="EMBL" id="AYKW01000034">
    <property type="protein sequence ID" value="PIL27733.1"/>
    <property type="molecule type" value="Genomic_DNA"/>
</dbReference>
<evidence type="ECO:0000313" key="1">
    <source>
        <dbReference type="EMBL" id="PIL27733.1"/>
    </source>
</evidence>
<protein>
    <submittedName>
        <fullName evidence="1">Uncharacterized protein</fullName>
    </submittedName>
</protein>
<evidence type="ECO:0000313" key="2">
    <source>
        <dbReference type="Proteomes" id="UP000230002"/>
    </source>
</evidence>
<sequence length="144" mass="15977">MAGEFTSTETMCRISSFYHGFSLSNAYKREYRDLSDADFPAWPASIPVAAKLAIVFCFPGSPRYHRQVHIRRTDSGVLTRGKLATIVAREVQRFLGQVRRAGNQDPLGRCGVHLALENFVLVDVQHVSKGSLQPTIGIIAKSNE</sequence>
<dbReference type="OrthoDB" id="2735520at2759"/>
<proteinExistence type="predicted"/>
<accession>A0A2G8S1T2</accession>
<name>A0A2G8S1T2_9APHY</name>
<gene>
    <name evidence="1" type="ORF">GSI_10886</name>
</gene>
<keyword evidence="2" id="KW-1185">Reference proteome</keyword>
<dbReference type="AlphaFoldDB" id="A0A2G8S1T2"/>